<dbReference type="Proteomes" id="UP000076480">
    <property type="component" value="Unassembled WGS sequence"/>
</dbReference>
<dbReference type="EMBL" id="JYDC01000125">
    <property type="protein sequence ID" value="KZL35552.1"/>
    <property type="molecule type" value="Genomic_DNA"/>
</dbReference>
<proteinExistence type="predicted"/>
<dbReference type="AlphaFoldDB" id="A0A166FKU1"/>
<sequence>MFTCAHYRNEFCTIGATGTILDRKIKLSFFPHSVVSGPLLKSFALRSFYIIKPQLTKNQ</sequence>
<dbReference type="PATRIC" id="fig|33960.6.peg.562"/>
<organism evidence="1 2">
    <name type="scientific">Secundilactobacillus collinoides</name>
    <name type="common">Lactobacillus collinoides</name>
    <dbReference type="NCBI Taxonomy" id="33960"/>
    <lineage>
        <taxon>Bacteria</taxon>
        <taxon>Bacillati</taxon>
        <taxon>Bacillota</taxon>
        <taxon>Bacilli</taxon>
        <taxon>Lactobacillales</taxon>
        <taxon>Lactobacillaceae</taxon>
        <taxon>Secundilactobacillus</taxon>
    </lineage>
</organism>
<accession>A0A166FKU1</accession>
<evidence type="ECO:0000313" key="1">
    <source>
        <dbReference type="EMBL" id="KZL35552.1"/>
    </source>
</evidence>
<evidence type="ECO:0000313" key="2">
    <source>
        <dbReference type="Proteomes" id="UP000076480"/>
    </source>
</evidence>
<reference evidence="1 2" key="1">
    <citation type="submission" date="2015-02" db="EMBL/GenBank/DDBJ databases">
        <title>Draft genome sequence of Lactobacillus collinoides CUPV2371 isolated from a natural cider, the first genome sequence of a strain of this species.</title>
        <authorList>
            <person name="Puertas A.I."/>
            <person name="Spano G."/>
            <person name="Capozzi V."/>
            <person name="Lamontanara A."/>
            <person name="Orru L."/>
            <person name="Duenas M.T."/>
        </authorList>
    </citation>
    <scope>NUCLEOTIDE SEQUENCE [LARGE SCALE GENOMIC DNA]</scope>
    <source>
        <strain evidence="1 2">237</strain>
    </source>
</reference>
<gene>
    <name evidence="1" type="ORF">TY91_16720</name>
</gene>
<comment type="caution">
    <text evidence="1">The sequence shown here is derived from an EMBL/GenBank/DDBJ whole genome shotgun (WGS) entry which is preliminary data.</text>
</comment>
<protein>
    <submittedName>
        <fullName evidence="1">Uncharacterized protein</fullName>
    </submittedName>
</protein>
<name>A0A166FKU1_SECCO</name>
<keyword evidence="2" id="KW-1185">Reference proteome</keyword>